<evidence type="ECO:0000256" key="1">
    <source>
        <dbReference type="SAM" id="MobiDB-lite"/>
    </source>
</evidence>
<dbReference type="STRING" id="1448316.A0A395H0K0"/>
<dbReference type="Pfam" id="PF20174">
    <property type="entry name" value="DUF6540"/>
    <property type="match status" value="1"/>
</dbReference>
<proteinExistence type="predicted"/>
<name>A0A395H0K0_9EURO</name>
<reference evidence="2 3" key="1">
    <citation type="submission" date="2018-02" db="EMBL/GenBank/DDBJ databases">
        <title>The genomes of Aspergillus section Nigri reveals drivers in fungal speciation.</title>
        <authorList>
            <consortium name="DOE Joint Genome Institute"/>
            <person name="Vesth T.C."/>
            <person name="Nybo J."/>
            <person name="Theobald S."/>
            <person name="Brandl J."/>
            <person name="Frisvad J.C."/>
            <person name="Nielsen K.F."/>
            <person name="Lyhne E.K."/>
            <person name="Kogle M.E."/>
            <person name="Kuo A."/>
            <person name="Riley R."/>
            <person name="Clum A."/>
            <person name="Nolan M."/>
            <person name="Lipzen A."/>
            <person name="Salamov A."/>
            <person name="Henrissat B."/>
            <person name="Wiebenga A."/>
            <person name="De vries R.P."/>
            <person name="Grigoriev I.V."/>
            <person name="Mortensen U.H."/>
            <person name="Andersen M.R."/>
            <person name="Baker S.E."/>
        </authorList>
    </citation>
    <scope>NUCLEOTIDE SEQUENCE [LARGE SCALE GENOMIC DNA]</scope>
    <source>
        <strain evidence="2 3">CBS 121593</strain>
    </source>
</reference>
<gene>
    <name evidence="2" type="ORF">BO80DRAFT_424911</name>
</gene>
<dbReference type="VEuPathDB" id="FungiDB:BO80DRAFT_424911"/>
<evidence type="ECO:0000313" key="3">
    <source>
        <dbReference type="Proteomes" id="UP000249402"/>
    </source>
</evidence>
<feature type="region of interest" description="Disordered" evidence="1">
    <location>
        <begin position="1"/>
        <end position="46"/>
    </location>
</feature>
<dbReference type="OrthoDB" id="2999773at2759"/>
<protein>
    <submittedName>
        <fullName evidence="2">Uncharacterized protein</fullName>
    </submittedName>
</protein>
<dbReference type="InterPro" id="IPR046670">
    <property type="entry name" value="DUF6540"/>
</dbReference>
<accession>A0A395H0K0</accession>
<evidence type="ECO:0000313" key="2">
    <source>
        <dbReference type="EMBL" id="RAL01362.1"/>
    </source>
</evidence>
<dbReference type="RefSeq" id="XP_025575689.1">
    <property type="nucleotide sequence ID" value="XM_025719395.1"/>
</dbReference>
<sequence>MSSNPKKASGLLGNARAAPPPPPPPMSTERDFTLPTSPQPPSVAATGPAGDFLVQLLIYNGHPFKDHWAYWVCSHTSPDYGVMIHATGDVRNGFKFEVKRGHDFLATQNPPSKRIPLQWVSGEYFDEAAMLNNGQYKIDNNPVCRFEASAHKVKAPEKSLNTTDNKSLGASVGKKVTQRNCQTWIVESADQLVRDNMLSRDVANYLRAIQQ</sequence>
<keyword evidence="3" id="KW-1185">Reference proteome</keyword>
<dbReference type="EMBL" id="KZ824436">
    <property type="protein sequence ID" value="RAL01362.1"/>
    <property type="molecule type" value="Genomic_DNA"/>
</dbReference>
<organism evidence="2 3">
    <name type="scientific">Aspergillus ibericus CBS 121593</name>
    <dbReference type="NCBI Taxonomy" id="1448316"/>
    <lineage>
        <taxon>Eukaryota</taxon>
        <taxon>Fungi</taxon>
        <taxon>Dikarya</taxon>
        <taxon>Ascomycota</taxon>
        <taxon>Pezizomycotina</taxon>
        <taxon>Eurotiomycetes</taxon>
        <taxon>Eurotiomycetidae</taxon>
        <taxon>Eurotiales</taxon>
        <taxon>Aspergillaceae</taxon>
        <taxon>Aspergillus</taxon>
        <taxon>Aspergillus subgen. Circumdati</taxon>
    </lineage>
</organism>
<dbReference type="GeneID" id="37224260"/>
<dbReference type="Proteomes" id="UP000249402">
    <property type="component" value="Unassembled WGS sequence"/>
</dbReference>
<dbReference type="AlphaFoldDB" id="A0A395H0K0"/>